<organism evidence="1 2">
    <name type="scientific">Platanthera zijinensis</name>
    <dbReference type="NCBI Taxonomy" id="2320716"/>
    <lineage>
        <taxon>Eukaryota</taxon>
        <taxon>Viridiplantae</taxon>
        <taxon>Streptophyta</taxon>
        <taxon>Embryophyta</taxon>
        <taxon>Tracheophyta</taxon>
        <taxon>Spermatophyta</taxon>
        <taxon>Magnoliopsida</taxon>
        <taxon>Liliopsida</taxon>
        <taxon>Asparagales</taxon>
        <taxon>Orchidaceae</taxon>
        <taxon>Orchidoideae</taxon>
        <taxon>Orchideae</taxon>
        <taxon>Orchidinae</taxon>
        <taxon>Platanthera</taxon>
    </lineage>
</organism>
<dbReference type="EMBL" id="JBBWWQ010000002">
    <property type="protein sequence ID" value="KAK8954689.1"/>
    <property type="molecule type" value="Genomic_DNA"/>
</dbReference>
<evidence type="ECO:0000313" key="1">
    <source>
        <dbReference type="EMBL" id="KAK8954689.1"/>
    </source>
</evidence>
<dbReference type="AlphaFoldDB" id="A0AAP0BYK8"/>
<dbReference type="Proteomes" id="UP001418222">
    <property type="component" value="Unassembled WGS sequence"/>
</dbReference>
<comment type="caution">
    <text evidence="1">The sequence shown here is derived from an EMBL/GenBank/DDBJ whole genome shotgun (WGS) entry which is preliminary data.</text>
</comment>
<proteinExistence type="predicted"/>
<accession>A0AAP0BYK8</accession>
<reference evidence="1 2" key="1">
    <citation type="journal article" date="2022" name="Nat. Plants">
        <title>Genomes of leafy and leafless Platanthera orchids illuminate the evolution of mycoheterotrophy.</title>
        <authorList>
            <person name="Li M.H."/>
            <person name="Liu K.W."/>
            <person name="Li Z."/>
            <person name="Lu H.C."/>
            <person name="Ye Q.L."/>
            <person name="Zhang D."/>
            <person name="Wang J.Y."/>
            <person name="Li Y.F."/>
            <person name="Zhong Z.M."/>
            <person name="Liu X."/>
            <person name="Yu X."/>
            <person name="Liu D.K."/>
            <person name="Tu X.D."/>
            <person name="Liu B."/>
            <person name="Hao Y."/>
            <person name="Liao X.Y."/>
            <person name="Jiang Y.T."/>
            <person name="Sun W.H."/>
            <person name="Chen J."/>
            <person name="Chen Y.Q."/>
            <person name="Ai Y."/>
            <person name="Zhai J.W."/>
            <person name="Wu S.S."/>
            <person name="Zhou Z."/>
            <person name="Hsiao Y.Y."/>
            <person name="Wu W.L."/>
            <person name="Chen Y.Y."/>
            <person name="Lin Y.F."/>
            <person name="Hsu J.L."/>
            <person name="Li C.Y."/>
            <person name="Wang Z.W."/>
            <person name="Zhao X."/>
            <person name="Zhong W.Y."/>
            <person name="Ma X.K."/>
            <person name="Ma L."/>
            <person name="Huang J."/>
            <person name="Chen G.Z."/>
            <person name="Huang M.Z."/>
            <person name="Huang L."/>
            <person name="Peng D.H."/>
            <person name="Luo Y.B."/>
            <person name="Zou S.Q."/>
            <person name="Chen S.P."/>
            <person name="Lan S."/>
            <person name="Tsai W.C."/>
            <person name="Van de Peer Y."/>
            <person name="Liu Z.J."/>
        </authorList>
    </citation>
    <scope>NUCLEOTIDE SEQUENCE [LARGE SCALE GENOMIC DNA]</scope>
    <source>
        <strain evidence="1">Lor287</strain>
    </source>
</reference>
<name>A0AAP0BYK8_9ASPA</name>
<keyword evidence="2" id="KW-1185">Reference proteome</keyword>
<protein>
    <submittedName>
        <fullName evidence="1">Uncharacterized protein</fullName>
    </submittedName>
</protein>
<sequence>MSTTTWKVKEVIRGFQNISESYGNLIANKLSFLKDSSGVLSQNFSTPLPSKKIPFAGLMSSIGNFGDDIIIYDSGRCDITIYVEIPKDSVLAAPLDEKCFWYQARGSAAAVSGLEEKGTPREKVGVAQQWYDELDNLAFTNPGLESLDSNDETVGKSVDGSFQDGEKVQLKCAVNVSSGTSEVIVSAALYLKPSPALNVEEAVNLLNPQTQEHGAAENGCIGLFLEKHEKVSDIIFAKPLHVIIKLDCGDHPTALTTKETILTDTSLEIDVILK</sequence>
<gene>
    <name evidence="1" type="ORF">KSP39_PZI002587</name>
</gene>
<evidence type="ECO:0000313" key="2">
    <source>
        <dbReference type="Proteomes" id="UP001418222"/>
    </source>
</evidence>